<dbReference type="PANTHER" id="PTHR13856">
    <property type="entry name" value="VHS DOMAIN CONTAINING PROTEIN FAMILY"/>
    <property type="match status" value="1"/>
</dbReference>
<reference evidence="2" key="3">
    <citation type="submission" date="2025-08" db="UniProtKB">
        <authorList>
            <consortium name="Ensembl"/>
        </authorList>
    </citation>
    <scope>IDENTIFICATION</scope>
    <source>
        <strain evidence="2">HNI</strain>
    </source>
</reference>
<dbReference type="InterPro" id="IPR002014">
    <property type="entry name" value="VHS_dom"/>
</dbReference>
<dbReference type="AlphaFoldDB" id="A0A3P9MK64"/>
<dbReference type="GO" id="GO:0035091">
    <property type="term" value="F:phosphatidylinositol binding"/>
    <property type="evidence" value="ECO:0007669"/>
    <property type="project" value="InterPro"/>
</dbReference>
<reference evidence="2 3" key="2">
    <citation type="submission" date="2017-04" db="EMBL/GenBank/DDBJ databases">
        <title>CpG methylation of centromeres and impact of large insertions on vertebrate speciation.</title>
        <authorList>
            <person name="Ichikawa K."/>
            <person name="Yoshimura J."/>
            <person name="Morishita S."/>
        </authorList>
    </citation>
    <scope>NUCLEOTIDE SEQUENCE</scope>
    <source>
        <strain evidence="2 3">HNI</strain>
    </source>
</reference>
<evidence type="ECO:0000259" key="1">
    <source>
        <dbReference type="PROSITE" id="PS50179"/>
    </source>
</evidence>
<sequence length="75" mass="7991">MDFLIGNPFSTPVGQRIERATSGSLQAEDWGLNLEICDIINETDEGNSECAAFKTTAAGCLLKSETVLDRGRGGV</sequence>
<proteinExistence type="predicted"/>
<evidence type="ECO:0000313" key="3">
    <source>
        <dbReference type="Proteomes" id="UP000265180"/>
    </source>
</evidence>
<reference evidence="2" key="4">
    <citation type="submission" date="2025-09" db="UniProtKB">
        <authorList>
            <consortium name="Ensembl"/>
        </authorList>
    </citation>
    <scope>IDENTIFICATION</scope>
    <source>
        <strain evidence="2">HNI</strain>
    </source>
</reference>
<name>A0A3P9MK64_ORYLA</name>
<dbReference type="PANTHER" id="PTHR13856:SF32">
    <property type="entry name" value="TARGET OF MYB1 MEMBRANE TRAFFICKING PROTEIN"/>
    <property type="match status" value="1"/>
</dbReference>
<dbReference type="InterPro" id="IPR008942">
    <property type="entry name" value="ENTH_VHS"/>
</dbReference>
<dbReference type="Pfam" id="PF00790">
    <property type="entry name" value="VHS"/>
    <property type="match status" value="1"/>
</dbReference>
<feature type="domain" description="VHS" evidence="1">
    <location>
        <begin position="20"/>
        <end position="50"/>
    </location>
</feature>
<dbReference type="Proteomes" id="UP000265180">
    <property type="component" value="Chromosome 1"/>
</dbReference>
<dbReference type="Gene3D" id="1.25.40.90">
    <property type="match status" value="1"/>
</dbReference>
<dbReference type="Ensembl" id="ENSORLT00020027216.1">
    <property type="protein sequence ID" value="ENSORLP00020033394.1"/>
    <property type="gene ID" value="ENSORLG00020019388.1"/>
</dbReference>
<evidence type="ECO:0000313" key="2">
    <source>
        <dbReference type="Ensembl" id="ENSORLP00020033394.1"/>
    </source>
</evidence>
<organism evidence="2 3">
    <name type="scientific">Oryzias latipes</name>
    <name type="common">Japanese rice fish</name>
    <name type="synonym">Japanese killifish</name>
    <dbReference type="NCBI Taxonomy" id="8090"/>
    <lineage>
        <taxon>Eukaryota</taxon>
        <taxon>Metazoa</taxon>
        <taxon>Chordata</taxon>
        <taxon>Craniata</taxon>
        <taxon>Vertebrata</taxon>
        <taxon>Euteleostomi</taxon>
        <taxon>Actinopterygii</taxon>
        <taxon>Neopterygii</taxon>
        <taxon>Teleostei</taxon>
        <taxon>Neoteleostei</taxon>
        <taxon>Acanthomorphata</taxon>
        <taxon>Ovalentaria</taxon>
        <taxon>Atherinomorphae</taxon>
        <taxon>Beloniformes</taxon>
        <taxon>Adrianichthyidae</taxon>
        <taxon>Oryziinae</taxon>
        <taxon>Oryzias</taxon>
    </lineage>
</organism>
<dbReference type="PROSITE" id="PS50179">
    <property type="entry name" value="VHS"/>
    <property type="match status" value="1"/>
</dbReference>
<accession>A0A3P9MK64</accession>
<dbReference type="SUPFAM" id="SSF48464">
    <property type="entry name" value="ENTH/VHS domain"/>
    <property type="match status" value="1"/>
</dbReference>
<protein>
    <recommendedName>
        <fullName evidence="1">VHS domain-containing protein</fullName>
    </recommendedName>
</protein>
<reference key="1">
    <citation type="journal article" date="2007" name="Nature">
        <title>The medaka draft genome and insights into vertebrate genome evolution.</title>
        <authorList>
            <person name="Kasahara M."/>
            <person name="Naruse K."/>
            <person name="Sasaki S."/>
            <person name="Nakatani Y."/>
            <person name="Qu W."/>
            <person name="Ahsan B."/>
            <person name="Yamada T."/>
            <person name="Nagayasu Y."/>
            <person name="Doi K."/>
            <person name="Kasai Y."/>
            <person name="Jindo T."/>
            <person name="Kobayashi D."/>
            <person name="Shimada A."/>
            <person name="Toyoda A."/>
            <person name="Kuroki Y."/>
            <person name="Fujiyama A."/>
            <person name="Sasaki T."/>
            <person name="Shimizu A."/>
            <person name="Asakawa S."/>
            <person name="Shimizu N."/>
            <person name="Hashimoto S."/>
            <person name="Yang J."/>
            <person name="Lee Y."/>
            <person name="Matsushima K."/>
            <person name="Sugano S."/>
            <person name="Sakaizumi M."/>
            <person name="Narita T."/>
            <person name="Ohishi K."/>
            <person name="Haga S."/>
            <person name="Ohta F."/>
            <person name="Nomoto H."/>
            <person name="Nogata K."/>
            <person name="Morishita T."/>
            <person name="Endo T."/>
            <person name="Shin-I T."/>
            <person name="Takeda H."/>
            <person name="Morishita S."/>
            <person name="Kohara Y."/>
        </authorList>
    </citation>
    <scope>NUCLEOTIDE SEQUENCE [LARGE SCALE GENOMIC DNA]</scope>
    <source>
        <strain>Hd-rR</strain>
    </source>
</reference>
<dbReference type="GO" id="GO:0043130">
    <property type="term" value="F:ubiquitin binding"/>
    <property type="evidence" value="ECO:0007669"/>
    <property type="project" value="InterPro"/>
</dbReference>